<feature type="transmembrane region" description="Helical" evidence="1">
    <location>
        <begin position="209"/>
        <end position="234"/>
    </location>
</feature>
<feature type="transmembrane region" description="Helical" evidence="1">
    <location>
        <begin position="147"/>
        <end position="168"/>
    </location>
</feature>
<gene>
    <name evidence="2" type="ORF">SFOMI_3088</name>
</gene>
<evidence type="ECO:0000313" key="2">
    <source>
        <dbReference type="EMBL" id="GAY22531.1"/>
    </source>
</evidence>
<dbReference type="AlphaFoldDB" id="A0A292ZHZ8"/>
<reference evidence="2 3" key="1">
    <citation type="journal article" date="2013" name="Biodegradation">
        <title>Occurrence of 4-tert-butylphenol (4-t-BP) biodegradation in an aquatic sample caused by the presence of Spirodela polyrrhiza and isolation of a 4-t-BP-utilizing bacterium.</title>
        <authorList>
            <person name="Ogata Y."/>
            <person name="Toyama T."/>
            <person name="Yu N."/>
            <person name="Wang X."/>
            <person name="Sei K."/>
            <person name="Ike M."/>
        </authorList>
    </citation>
    <scope>NUCLEOTIDE SEQUENCE [LARGE SCALE GENOMIC DNA]</scope>
    <source>
        <strain evidence="2 3">OMI</strain>
    </source>
</reference>
<keyword evidence="1" id="KW-1133">Transmembrane helix</keyword>
<name>A0A292ZHZ8_SPHSA</name>
<organism evidence="2 3">
    <name type="scientific">Sphingobium fuliginis (strain ATCC 27551)</name>
    <dbReference type="NCBI Taxonomy" id="336203"/>
    <lineage>
        <taxon>Bacteria</taxon>
        <taxon>Pseudomonadati</taxon>
        <taxon>Pseudomonadota</taxon>
        <taxon>Alphaproteobacteria</taxon>
        <taxon>Sphingomonadales</taxon>
        <taxon>Sphingomonadaceae</taxon>
        <taxon>Sphingobium</taxon>
    </lineage>
</organism>
<keyword evidence="1" id="KW-0472">Membrane</keyword>
<dbReference type="Proteomes" id="UP000221538">
    <property type="component" value="Unassembled WGS sequence"/>
</dbReference>
<sequence length="314" mass="34067">MTGNSSTGLLPPPVVPLDPPVLDPKPLIQSGRNWTRWAGPLVSVLILVVALHQFHGIDPSSLWAMLPGSIAFWAAFALYYLAGPLSEWVIFRRLWAIPADGFAALLRKLVSNEILLGYLGEVYFYAWARRSGKITTAPFGAIKDVTILSALVGNGVTLVMVAFAVPLLGAVDARLNSWEVGGSILFVLATSLVAMLLRRRLFTLPRAELRVVAGIHLARIVATTVLAAMMWHMLLPDIELSWWILLGTLRQLVSRLPFLPNKDVVFAGMAAFLIGRDSEIVSAMALMASLILVAHLLVGMALGATGLMKESEVQ</sequence>
<feature type="transmembrane region" description="Helical" evidence="1">
    <location>
        <begin position="280"/>
        <end position="304"/>
    </location>
</feature>
<evidence type="ECO:0000313" key="3">
    <source>
        <dbReference type="Proteomes" id="UP000221538"/>
    </source>
</evidence>
<dbReference type="RefSeq" id="WP_099186181.1">
    <property type="nucleotide sequence ID" value="NZ_BEWI01000032.1"/>
</dbReference>
<reference evidence="2 3" key="2">
    <citation type="journal article" date="2013" name="Environ. Sci. Technol.">
        <title>The 4-tert-butylphenol-utilizing bacterium Sphingobium fuliginis OMI can degrade bisphenols via phenolic ring hydroxylation and meta-cleavage pathway.</title>
        <authorList>
            <person name="Ogata Y."/>
            <person name="Goda S."/>
            <person name="Toyama T."/>
            <person name="Sei K."/>
            <person name="Ike M."/>
        </authorList>
    </citation>
    <scope>NUCLEOTIDE SEQUENCE [LARGE SCALE GENOMIC DNA]</scope>
    <source>
        <strain evidence="2 3">OMI</strain>
    </source>
</reference>
<comment type="caution">
    <text evidence="2">The sequence shown here is derived from an EMBL/GenBank/DDBJ whole genome shotgun (WGS) entry which is preliminary data.</text>
</comment>
<evidence type="ECO:0008006" key="4">
    <source>
        <dbReference type="Google" id="ProtNLM"/>
    </source>
</evidence>
<feature type="transmembrane region" description="Helical" evidence="1">
    <location>
        <begin position="63"/>
        <end position="82"/>
    </location>
</feature>
<evidence type="ECO:0000256" key="1">
    <source>
        <dbReference type="SAM" id="Phobius"/>
    </source>
</evidence>
<proteinExistence type="predicted"/>
<dbReference type="EMBL" id="BEWI01000032">
    <property type="protein sequence ID" value="GAY22531.1"/>
    <property type="molecule type" value="Genomic_DNA"/>
</dbReference>
<feature type="transmembrane region" description="Helical" evidence="1">
    <location>
        <begin position="180"/>
        <end position="197"/>
    </location>
</feature>
<keyword evidence="1" id="KW-0812">Transmembrane</keyword>
<feature type="transmembrane region" description="Helical" evidence="1">
    <location>
        <begin position="34"/>
        <end position="51"/>
    </location>
</feature>
<accession>A0A292ZHZ8</accession>
<protein>
    <recommendedName>
        <fullName evidence="4">Flippase-like domain-containing protein</fullName>
    </recommendedName>
</protein>